<name>A0ABM1KQJ2_GEKJA</name>
<sequence>MLSVPGSGGAPSPGFGAGEAGSGSGGDFLTRYRLVSAKLRRRFLRKPNVSEAGEQFAALARELRGNELRAASEPGQAVPALLRAADLLAAAHLPLEAVRCLRDVASCLLLCRDHDGALAVLTQAQLLVQGGAGLAGPAAAAPASSSSSSSPASLPPGAFLDELLHCEVTRVLLLLLLQPPPSKLLPEHAQTLEKYSWEALDASPGYLPPELFLLLQSAVMACQEKDLEALKVLQKELWPLLNAEQNHLVHLVVQEMISPSGQGF</sequence>
<dbReference type="PANTHER" id="PTHR16797:SF4">
    <property type="entry name" value="40-KDA HUNTINGTIN-ASSOCIATED PROTEIN"/>
    <property type="match status" value="1"/>
</dbReference>
<organism evidence="2 3">
    <name type="scientific">Gekko japonicus</name>
    <name type="common">Schlegel's Japanese gecko</name>
    <dbReference type="NCBI Taxonomy" id="146911"/>
    <lineage>
        <taxon>Eukaryota</taxon>
        <taxon>Metazoa</taxon>
        <taxon>Chordata</taxon>
        <taxon>Craniata</taxon>
        <taxon>Vertebrata</taxon>
        <taxon>Euteleostomi</taxon>
        <taxon>Lepidosauria</taxon>
        <taxon>Squamata</taxon>
        <taxon>Bifurcata</taxon>
        <taxon>Gekkota</taxon>
        <taxon>Gekkonidae</taxon>
        <taxon>Gekkoninae</taxon>
        <taxon>Gekko</taxon>
    </lineage>
</organism>
<evidence type="ECO:0000313" key="3">
    <source>
        <dbReference type="RefSeq" id="XP_015275979.1"/>
    </source>
</evidence>
<dbReference type="InterPro" id="IPR039494">
    <property type="entry name" value="F8A"/>
</dbReference>
<keyword evidence="2" id="KW-1185">Reference proteome</keyword>
<accession>A0ABM1KQJ2</accession>
<evidence type="ECO:0000313" key="2">
    <source>
        <dbReference type="Proteomes" id="UP000694871"/>
    </source>
</evidence>
<proteinExistence type="predicted"/>
<dbReference type="Proteomes" id="UP000694871">
    <property type="component" value="Unplaced"/>
</dbReference>
<dbReference type="PANTHER" id="PTHR16797">
    <property type="entry name" value="FACTOR VIII-ASSOCIATED GENE 1"/>
    <property type="match status" value="1"/>
</dbReference>
<gene>
    <name evidence="3" type="primary">LOC107118202</name>
</gene>
<dbReference type="GeneID" id="107118202"/>
<dbReference type="RefSeq" id="XP_015275979.1">
    <property type="nucleotide sequence ID" value="XM_015420493.1"/>
</dbReference>
<reference evidence="3" key="1">
    <citation type="submission" date="2025-08" db="UniProtKB">
        <authorList>
            <consortium name="RefSeq"/>
        </authorList>
    </citation>
    <scope>IDENTIFICATION</scope>
</reference>
<evidence type="ECO:0000256" key="1">
    <source>
        <dbReference type="SAM" id="MobiDB-lite"/>
    </source>
</evidence>
<protein>
    <submittedName>
        <fullName evidence="3">Factor VIII intron 22 protein-like</fullName>
    </submittedName>
</protein>
<feature type="region of interest" description="Disordered" evidence="1">
    <location>
        <begin position="1"/>
        <end position="22"/>
    </location>
</feature>